<keyword evidence="3" id="KW-1185">Reference proteome</keyword>
<feature type="region of interest" description="Disordered" evidence="1">
    <location>
        <begin position="1"/>
        <end position="116"/>
    </location>
</feature>
<comment type="caution">
    <text evidence="2">The sequence shown here is derived from an EMBL/GenBank/DDBJ whole genome shotgun (WGS) entry which is preliminary data.</text>
</comment>
<gene>
    <name evidence="2" type="ORF">Dda_3566</name>
</gene>
<evidence type="ECO:0000256" key="1">
    <source>
        <dbReference type="SAM" id="MobiDB-lite"/>
    </source>
</evidence>
<protein>
    <submittedName>
        <fullName evidence="2">Uncharacterized protein</fullName>
    </submittedName>
</protein>
<dbReference type="Proteomes" id="UP001221413">
    <property type="component" value="Unassembled WGS sequence"/>
</dbReference>
<reference evidence="2" key="1">
    <citation type="submission" date="2023-01" db="EMBL/GenBank/DDBJ databases">
        <title>The chitinases involved in constricting ring structure development in the nematode-trapping fungus Drechslerella dactyloides.</title>
        <authorList>
            <person name="Wang R."/>
            <person name="Zhang L."/>
            <person name="Tang P."/>
            <person name="Li S."/>
            <person name="Liang L."/>
        </authorList>
    </citation>
    <scope>NUCLEOTIDE SEQUENCE</scope>
    <source>
        <strain evidence="2">YMF1.00031</strain>
    </source>
</reference>
<sequence>MLSRAPLTTPSQGSVKLNPNTTGTGPAELPRPPPTIARPLRQLEDESDWLLNQNSSPTPPPQAGFTVPTPKDKLLPEKQTFSTILPPRVRPNDPQKTAQAALELGSSQNTPSAKKTDGLIIDPALFALSLGQSPRVQHGPNQSNNISILPDSTATSSQEQDNDISLDTPALQPTKRKEVSNSPTKEPLPKKIRPANDMAAELQAPLPPPRAMLPPQGQFHAVTTPSGGVEIRHRVSLPHIQQNNNYQQPVPIQNHASVAEYAPMAVPQNFLYLEYLKKQNQHLETQLYNRNYESNRQADEICRANAYAAQAKRCMRKDGEDINHLRMLILYAKNKMEIWEKMLGPLAILESPSDADLRPDSQGNTTTTVANAKTRVVGRVIDDAQEVIKNFGKALKDVHSRPVHQLDETVDTYATFDG</sequence>
<feature type="region of interest" description="Disordered" evidence="1">
    <location>
        <begin position="133"/>
        <end position="191"/>
    </location>
</feature>
<evidence type="ECO:0000313" key="3">
    <source>
        <dbReference type="Proteomes" id="UP001221413"/>
    </source>
</evidence>
<feature type="compositionally biased region" description="Polar residues" evidence="1">
    <location>
        <begin position="1"/>
        <end position="24"/>
    </location>
</feature>
<name>A0AAD6NK15_DREDA</name>
<dbReference type="EMBL" id="JAQGDS010000004">
    <property type="protein sequence ID" value="KAJ6260905.1"/>
    <property type="molecule type" value="Genomic_DNA"/>
</dbReference>
<proteinExistence type="predicted"/>
<evidence type="ECO:0000313" key="2">
    <source>
        <dbReference type="EMBL" id="KAJ6260905.1"/>
    </source>
</evidence>
<dbReference type="AlphaFoldDB" id="A0AAD6NK15"/>
<feature type="compositionally biased region" description="Polar residues" evidence="1">
    <location>
        <begin position="133"/>
        <end position="165"/>
    </location>
</feature>
<organism evidence="2 3">
    <name type="scientific">Drechslerella dactyloides</name>
    <name type="common">Nematode-trapping fungus</name>
    <name type="synonym">Arthrobotrys dactyloides</name>
    <dbReference type="NCBI Taxonomy" id="74499"/>
    <lineage>
        <taxon>Eukaryota</taxon>
        <taxon>Fungi</taxon>
        <taxon>Dikarya</taxon>
        <taxon>Ascomycota</taxon>
        <taxon>Pezizomycotina</taxon>
        <taxon>Orbiliomycetes</taxon>
        <taxon>Orbiliales</taxon>
        <taxon>Orbiliaceae</taxon>
        <taxon>Drechslerella</taxon>
    </lineage>
</organism>
<accession>A0AAD6NK15</accession>